<keyword evidence="1" id="KW-1133">Transmembrane helix</keyword>
<evidence type="ECO:0008006" key="4">
    <source>
        <dbReference type="Google" id="ProtNLM"/>
    </source>
</evidence>
<gene>
    <name evidence="2" type="ORF">CPX_001240</name>
</gene>
<evidence type="ECO:0000256" key="1">
    <source>
        <dbReference type="SAM" id="Phobius"/>
    </source>
</evidence>
<keyword evidence="1" id="KW-0472">Membrane</keyword>
<evidence type="ECO:0000313" key="2">
    <source>
        <dbReference type="EMBL" id="KOR75682.1"/>
    </source>
</evidence>
<dbReference type="STRING" id="479893.CPX_001240"/>
<dbReference type="AlphaFoldDB" id="A0A0M1N0J8"/>
<dbReference type="EMBL" id="LHCF01000001">
    <property type="protein sequence ID" value="KOR75682.1"/>
    <property type="molecule type" value="Genomic_DNA"/>
</dbReference>
<dbReference type="PATRIC" id="fig|479893.3.peg.12"/>
<proteinExistence type="predicted"/>
<comment type="caution">
    <text evidence="2">The sequence shown here is derived from an EMBL/GenBank/DDBJ whole genome shotgun (WGS) entry which is preliminary data.</text>
</comment>
<evidence type="ECO:0000313" key="3">
    <source>
        <dbReference type="Proteomes" id="UP000037386"/>
    </source>
</evidence>
<feature type="transmembrane region" description="Helical" evidence="1">
    <location>
        <begin position="12"/>
        <end position="45"/>
    </location>
</feature>
<reference evidence="3" key="1">
    <citation type="submission" date="2015-05" db="EMBL/GenBank/DDBJ databases">
        <title>Draft genome sequence of 'Candidatus Phytoplasma Pruni' strain CX, a plant pathogenic bacterium.</title>
        <authorList>
            <person name="Lee I.-M."/>
            <person name="Bottner-Parker K.D."/>
            <person name="Shao J."/>
            <person name="Gundersen-Rindal D.E."/>
            <person name="Zhao Y."/>
            <person name="Davis R.E."/>
        </authorList>
    </citation>
    <scope>NUCLEOTIDE SEQUENCE [LARGE SCALE GENOMIC DNA]</scope>
    <source>
        <strain evidence="3">CX</strain>
    </source>
</reference>
<organism evidence="2 3">
    <name type="scientific">Candidatus Phytoplasma pruni</name>
    <dbReference type="NCBI Taxonomy" id="479893"/>
    <lineage>
        <taxon>Bacteria</taxon>
        <taxon>Bacillati</taxon>
        <taxon>Mycoplasmatota</taxon>
        <taxon>Mollicutes</taxon>
        <taxon>Acholeplasmatales</taxon>
        <taxon>Acholeplasmataceae</taxon>
        <taxon>Candidatus Phytoplasma</taxon>
        <taxon>16SrIII (X-disease group)</taxon>
    </lineage>
</organism>
<protein>
    <recommendedName>
        <fullName evidence="4">Signal peptidase I</fullName>
    </recommendedName>
</protein>
<accession>A0A0M1N0J8</accession>
<name>A0A0M1N0J8_9MOLU</name>
<sequence>MIIKLFNKNISFVKLLFMILTNVFYYLTISLLLYLILLNILNYFYPKKASKFLFLNMYWINSESMRSEINKNDIIIVQNLTEKDCFNLKATDKDKKGDDIVFFVETEFQEGPLKKIPFVVHRVVSNDKENKKLTTRGTNNEETFDFEENIDYNNALSKVIVVIRFASIWNCMMHPGTIIAFLLLGFLLIVFYLEVIQPKKKKEKSKPRNNIRRNQHHNIIQLYKVKKF</sequence>
<keyword evidence="1" id="KW-0812">Transmembrane</keyword>
<feature type="transmembrane region" description="Helical" evidence="1">
    <location>
        <begin position="178"/>
        <end position="196"/>
    </location>
</feature>
<dbReference type="Proteomes" id="UP000037386">
    <property type="component" value="Unassembled WGS sequence"/>
</dbReference>